<dbReference type="Gene3D" id="2.60.40.10">
    <property type="entry name" value="Immunoglobulins"/>
    <property type="match status" value="2"/>
</dbReference>
<organism evidence="10 11">
    <name type="scientific">Geodia barretti</name>
    <name type="common">Barrett's horny sponge</name>
    <dbReference type="NCBI Taxonomy" id="519541"/>
    <lineage>
        <taxon>Eukaryota</taxon>
        <taxon>Metazoa</taxon>
        <taxon>Porifera</taxon>
        <taxon>Demospongiae</taxon>
        <taxon>Heteroscleromorpha</taxon>
        <taxon>Tetractinellida</taxon>
        <taxon>Astrophorina</taxon>
        <taxon>Geodiidae</taxon>
        <taxon>Geodia</taxon>
    </lineage>
</organism>
<dbReference type="PANTHER" id="PTHR46513">
    <property type="entry name" value="VITELLOGENIN RECEPTOR-LIKE PROTEIN-RELATED-RELATED"/>
    <property type="match status" value="1"/>
</dbReference>
<evidence type="ECO:0000256" key="6">
    <source>
        <dbReference type="PROSITE-ProRule" id="PRU00461"/>
    </source>
</evidence>
<dbReference type="InterPro" id="IPR003961">
    <property type="entry name" value="FN3_dom"/>
</dbReference>
<feature type="repeat" description="LDL-receptor class B" evidence="6">
    <location>
        <begin position="373"/>
        <end position="416"/>
    </location>
</feature>
<feature type="region of interest" description="Disordered" evidence="7">
    <location>
        <begin position="849"/>
        <end position="869"/>
    </location>
</feature>
<keyword evidence="11" id="KW-1185">Reference proteome</keyword>
<feature type="repeat" description="LDL-receptor class B" evidence="6">
    <location>
        <begin position="286"/>
        <end position="328"/>
    </location>
</feature>
<reference evidence="10" key="1">
    <citation type="submission" date="2023-03" db="EMBL/GenBank/DDBJ databases">
        <authorList>
            <person name="Steffen K."/>
            <person name="Cardenas P."/>
        </authorList>
    </citation>
    <scope>NUCLEOTIDE SEQUENCE</scope>
</reference>
<dbReference type="Pfam" id="PF00058">
    <property type="entry name" value="Ldl_recept_b"/>
    <property type="match status" value="1"/>
</dbReference>
<keyword evidence="1" id="KW-0245">EGF-like domain</keyword>
<feature type="compositionally biased region" description="Low complexity" evidence="7">
    <location>
        <begin position="670"/>
        <end position="701"/>
    </location>
</feature>
<dbReference type="SMART" id="SM00135">
    <property type="entry name" value="LY"/>
    <property type="match status" value="5"/>
</dbReference>
<dbReference type="SMART" id="SM00539">
    <property type="entry name" value="NIDO"/>
    <property type="match status" value="1"/>
</dbReference>
<comment type="caution">
    <text evidence="10">The sequence shown here is derived from an EMBL/GenBank/DDBJ whole genome shotgun (WGS) entry which is preliminary data.</text>
</comment>
<dbReference type="Pfam" id="PF06119">
    <property type="entry name" value="NIDO"/>
    <property type="match status" value="1"/>
</dbReference>
<dbReference type="GO" id="GO:0060070">
    <property type="term" value="P:canonical Wnt signaling pathway"/>
    <property type="evidence" value="ECO:0007669"/>
    <property type="project" value="TreeGrafter"/>
</dbReference>
<dbReference type="GO" id="GO:0007160">
    <property type="term" value="P:cell-matrix adhesion"/>
    <property type="evidence" value="ECO:0007669"/>
    <property type="project" value="InterPro"/>
</dbReference>
<feature type="domain" description="Fibronectin type-III" evidence="8">
    <location>
        <begin position="807"/>
        <end position="911"/>
    </location>
</feature>
<feature type="domain" description="SMB" evidence="9">
    <location>
        <begin position="188"/>
        <end position="238"/>
    </location>
</feature>
<dbReference type="Proteomes" id="UP001174909">
    <property type="component" value="Unassembled WGS sequence"/>
</dbReference>
<feature type="region of interest" description="Disordered" evidence="7">
    <location>
        <begin position="670"/>
        <end position="713"/>
    </location>
</feature>
<dbReference type="AlphaFoldDB" id="A0AA35WU85"/>
<dbReference type="PANTHER" id="PTHR46513:SF15">
    <property type="entry name" value="NIDOGEN 2"/>
    <property type="match status" value="1"/>
</dbReference>
<evidence type="ECO:0000256" key="1">
    <source>
        <dbReference type="ARBA" id="ARBA00022536"/>
    </source>
</evidence>
<dbReference type="SUPFAM" id="SSF63825">
    <property type="entry name" value="YWTD domain"/>
    <property type="match status" value="1"/>
</dbReference>
<dbReference type="InterPro" id="IPR003886">
    <property type="entry name" value="NIDO_dom"/>
</dbReference>
<dbReference type="FunFam" id="2.60.40.10:FF:000028">
    <property type="entry name" value="Neuronal cell adhesion molecule"/>
    <property type="match status" value="1"/>
</dbReference>
<keyword evidence="4" id="KW-1015">Disulfide bond</keyword>
<dbReference type="CDD" id="cd00063">
    <property type="entry name" value="FN3"/>
    <property type="match status" value="2"/>
</dbReference>
<accession>A0AA35WU85</accession>
<dbReference type="InterPro" id="IPR001212">
    <property type="entry name" value="Somatomedin_B_dom"/>
</dbReference>
<dbReference type="GO" id="GO:0005886">
    <property type="term" value="C:plasma membrane"/>
    <property type="evidence" value="ECO:0007669"/>
    <property type="project" value="TreeGrafter"/>
</dbReference>
<proteinExistence type="predicted"/>
<protein>
    <submittedName>
        <fullName evidence="10">Low-density lipoprotein receptor-related protein 1</fullName>
    </submittedName>
</protein>
<dbReference type="GO" id="GO:0017147">
    <property type="term" value="F:Wnt-protein binding"/>
    <property type="evidence" value="ECO:0007669"/>
    <property type="project" value="TreeGrafter"/>
</dbReference>
<dbReference type="InterPro" id="IPR000033">
    <property type="entry name" value="LDLR_classB_rpt"/>
</dbReference>
<evidence type="ECO:0000259" key="8">
    <source>
        <dbReference type="PROSITE" id="PS50853"/>
    </source>
</evidence>
<dbReference type="PROSITE" id="PS50958">
    <property type="entry name" value="SMB_2"/>
    <property type="match status" value="3"/>
</dbReference>
<dbReference type="InterPro" id="IPR013783">
    <property type="entry name" value="Ig-like_fold"/>
</dbReference>
<evidence type="ECO:0000256" key="5">
    <source>
        <dbReference type="ARBA" id="ARBA00023180"/>
    </source>
</evidence>
<feature type="domain" description="Fibronectin type-III" evidence="8">
    <location>
        <begin position="713"/>
        <end position="806"/>
    </location>
</feature>
<keyword evidence="3" id="KW-0677">Repeat</keyword>
<feature type="domain" description="SMB" evidence="9">
    <location>
        <begin position="625"/>
        <end position="667"/>
    </location>
</feature>
<dbReference type="PROSITE" id="PS51120">
    <property type="entry name" value="LDLRB"/>
    <property type="match status" value="2"/>
</dbReference>
<dbReference type="InterPro" id="IPR011042">
    <property type="entry name" value="6-blade_b-propeller_TolB-like"/>
</dbReference>
<dbReference type="Pfam" id="PF00041">
    <property type="entry name" value="fn3"/>
    <property type="match status" value="2"/>
</dbReference>
<dbReference type="FunFam" id="2.120.10.30:FF:000241">
    <property type="entry name" value="Low-density lipoprotein receptor-related protein 6"/>
    <property type="match status" value="1"/>
</dbReference>
<dbReference type="PROSITE" id="PS50853">
    <property type="entry name" value="FN3"/>
    <property type="match status" value="2"/>
</dbReference>
<dbReference type="InterPro" id="IPR050778">
    <property type="entry name" value="Cueball_EGF_LRP_Nidogen"/>
</dbReference>
<evidence type="ECO:0000256" key="7">
    <source>
        <dbReference type="SAM" id="MobiDB-lite"/>
    </source>
</evidence>
<evidence type="ECO:0000256" key="3">
    <source>
        <dbReference type="ARBA" id="ARBA00022737"/>
    </source>
</evidence>
<feature type="compositionally biased region" description="Pro residues" evidence="7">
    <location>
        <begin position="702"/>
        <end position="711"/>
    </location>
</feature>
<feature type="non-terminal residue" evidence="10">
    <location>
        <position position="1"/>
    </location>
</feature>
<keyword evidence="5" id="KW-0325">Glycoprotein</keyword>
<dbReference type="SUPFAM" id="SSF49265">
    <property type="entry name" value="Fibronectin type III"/>
    <property type="match status" value="1"/>
</dbReference>
<dbReference type="Gene3D" id="2.120.10.30">
    <property type="entry name" value="TolB, C-terminal domain"/>
    <property type="match status" value="1"/>
</dbReference>
<feature type="domain" description="SMB" evidence="9">
    <location>
        <begin position="571"/>
        <end position="618"/>
    </location>
</feature>
<dbReference type="SMART" id="SM00060">
    <property type="entry name" value="FN3"/>
    <property type="match status" value="2"/>
</dbReference>
<dbReference type="InterPro" id="IPR036116">
    <property type="entry name" value="FN3_sf"/>
</dbReference>
<evidence type="ECO:0000313" key="10">
    <source>
        <dbReference type="EMBL" id="CAI8032994.1"/>
    </source>
</evidence>
<evidence type="ECO:0000256" key="4">
    <source>
        <dbReference type="ARBA" id="ARBA00023157"/>
    </source>
</evidence>
<keyword evidence="2" id="KW-0732">Signal</keyword>
<evidence type="ECO:0000259" key="9">
    <source>
        <dbReference type="PROSITE" id="PS50958"/>
    </source>
</evidence>
<gene>
    <name evidence="10" type="ORF">GBAR_LOCUS18618</name>
</gene>
<keyword evidence="10" id="KW-0675">Receptor</keyword>
<evidence type="ECO:0000313" key="11">
    <source>
        <dbReference type="Proteomes" id="UP001174909"/>
    </source>
</evidence>
<dbReference type="GO" id="GO:0042813">
    <property type="term" value="F:Wnt receptor activity"/>
    <property type="evidence" value="ECO:0007669"/>
    <property type="project" value="TreeGrafter"/>
</dbReference>
<keyword evidence="10" id="KW-0449">Lipoprotein</keyword>
<dbReference type="EMBL" id="CASHTH010002637">
    <property type="protein sequence ID" value="CAI8032994.1"/>
    <property type="molecule type" value="Genomic_DNA"/>
</dbReference>
<evidence type="ECO:0000256" key="2">
    <source>
        <dbReference type="ARBA" id="ARBA00022729"/>
    </source>
</evidence>
<sequence>MSFGEQFPVYSPELFPGTTATVHFGYLVAPYWVDGDLRRGGNITWEILTSGGSEIADQYLGQVSQFIEVQQNATFVGNWMLMVNYMRVPPFLSSFPTNTFQAVLITNGTNSYAVFTYECPEVQWGNYATIGFNAGGTYFENHEFSGSTDAPTIDCIAEPELVSNLVYDLVPSPGDVQCTTSTPEPPSSLETCRGSGYETCCASTCASTTIECFCDPTCHFFGDCCRDIDELCPMGDFTWCVGETYLLFANSYHINRVSVNGSSFEILYSEQFSGGIVALDYDYRDDMMYWSNINQGALSRAYLNGSNPELLYNTSDPSIYDLAVDWVNGKLYWTEDTRGEVLVLDLQTRLKRTLIANYDTATTRAIVVDPTTKYMYWTDWGDEARIERAGMDGTNRSILHNTNLVWPNGLTLDIPGQKIYWIDASLDTIEFSFTDGSGRTLLDRQDDVIFHPFSLTFADDFLFWSDWVQLTIFTTHRDRPNDNIVQLDLFTPLIYPPHGIEAVTPDRQPQVENPCDSASCNSSSMCLLSPTSPDGYTCVCADDVPDCIDSEPTPLPTTPPLSPIGSCIVAGYTSCCEEGVCRGKDIVNGGPASCTCDLQCAEIGTCCSDVVITCPDVHRLCKAAGLTQCCPPGSGCTNIFHYCSCDADCSVTGNCCQDTLSICPNATFPTSTPTPTSTSIPTPTTNTPTAPPTTTSVTTPATTPPPTPPITEVPGSVISVQVVSTSDTSLGISWEAPSSGGHLDYYKLTIVDIASDVTLEIRDTDAISVDIPELQPEVPYHVSVEAVNNLGAGDSVSTTAFTREGTPSVAPVPSIVWLSSTEMVVSWSPISLVEARGFPTGYIVTYTSSPGKRRRKRQGSEGGTITVSKDETSVNIDELDSDRQYSVSVAATTAAGTGVASDPVTAPSAGTLFQLHLLDIPSCDEWHSAPDGARASSIVSNILSHVKEECNACDLQVEDITDREIRLTCDSDPVSATFRAILLGDPVENELVTTNLEKWVEANADINLGDFTVKL</sequence>
<name>A0AA35WU85_GEOBA</name>